<evidence type="ECO:0000256" key="1">
    <source>
        <dbReference type="SAM" id="Phobius"/>
    </source>
</evidence>
<comment type="caution">
    <text evidence="2">The sequence shown here is derived from an EMBL/GenBank/DDBJ whole genome shotgun (WGS) entry which is preliminary data.</text>
</comment>
<evidence type="ECO:0000313" key="2">
    <source>
        <dbReference type="EMBL" id="GFU06137.1"/>
    </source>
</evidence>
<protein>
    <submittedName>
        <fullName evidence="2">Uncharacterized protein</fullName>
    </submittedName>
</protein>
<dbReference type="Proteomes" id="UP000887013">
    <property type="component" value="Unassembled WGS sequence"/>
</dbReference>
<keyword evidence="1" id="KW-0812">Transmembrane</keyword>
<reference evidence="2" key="1">
    <citation type="submission" date="2020-08" db="EMBL/GenBank/DDBJ databases">
        <title>Multicomponent nature underlies the extraordinary mechanical properties of spider dragline silk.</title>
        <authorList>
            <person name="Kono N."/>
            <person name="Nakamura H."/>
            <person name="Mori M."/>
            <person name="Yoshida Y."/>
            <person name="Ohtoshi R."/>
            <person name="Malay A.D."/>
            <person name="Moran D.A.P."/>
            <person name="Tomita M."/>
            <person name="Numata K."/>
            <person name="Arakawa K."/>
        </authorList>
    </citation>
    <scope>NUCLEOTIDE SEQUENCE</scope>
</reference>
<keyword evidence="1" id="KW-1133">Transmembrane helix</keyword>
<gene>
    <name evidence="2" type="ORF">NPIL_197741</name>
</gene>
<organism evidence="2 3">
    <name type="scientific">Nephila pilipes</name>
    <name type="common">Giant wood spider</name>
    <name type="synonym">Nephila maculata</name>
    <dbReference type="NCBI Taxonomy" id="299642"/>
    <lineage>
        <taxon>Eukaryota</taxon>
        <taxon>Metazoa</taxon>
        <taxon>Ecdysozoa</taxon>
        <taxon>Arthropoda</taxon>
        <taxon>Chelicerata</taxon>
        <taxon>Arachnida</taxon>
        <taxon>Araneae</taxon>
        <taxon>Araneomorphae</taxon>
        <taxon>Entelegynae</taxon>
        <taxon>Araneoidea</taxon>
        <taxon>Nephilidae</taxon>
        <taxon>Nephila</taxon>
    </lineage>
</organism>
<proteinExistence type="predicted"/>
<dbReference type="EMBL" id="BMAW01028171">
    <property type="protein sequence ID" value="GFU06137.1"/>
    <property type="molecule type" value="Genomic_DNA"/>
</dbReference>
<feature type="transmembrane region" description="Helical" evidence="1">
    <location>
        <begin position="12"/>
        <end position="29"/>
    </location>
</feature>
<evidence type="ECO:0000313" key="3">
    <source>
        <dbReference type="Proteomes" id="UP000887013"/>
    </source>
</evidence>
<keyword evidence="1" id="KW-0472">Membrane</keyword>
<name>A0A8X6Q4I3_NEPPI</name>
<keyword evidence="3" id="KW-1185">Reference proteome</keyword>
<sequence length="86" mass="10067">MDQNNQKPNQKILCHLSVFLISYLVHILTKVYKYLKWLKEWLPSTLFINKLMILLLDAKLNFIGKTCPTIWSWTSDVASNSTAPER</sequence>
<dbReference type="AlphaFoldDB" id="A0A8X6Q4I3"/>
<accession>A0A8X6Q4I3</accession>